<accession>A0A8D8SUE4</accession>
<name>A0A8D8SUE4_9HEMI</name>
<proteinExistence type="predicted"/>
<evidence type="ECO:0000313" key="1">
    <source>
        <dbReference type="EMBL" id="CAG6675998.1"/>
    </source>
</evidence>
<dbReference type="EMBL" id="HBUF01238398">
    <property type="protein sequence ID" value="CAG6675998.1"/>
    <property type="molecule type" value="Transcribed_RNA"/>
</dbReference>
<dbReference type="AlphaFoldDB" id="A0A8D8SUE4"/>
<reference evidence="1" key="1">
    <citation type="submission" date="2021-05" db="EMBL/GenBank/DDBJ databases">
        <authorList>
            <person name="Alioto T."/>
            <person name="Alioto T."/>
            <person name="Gomez Garrido J."/>
        </authorList>
    </citation>
    <scope>NUCLEOTIDE SEQUENCE</scope>
</reference>
<organism evidence="1">
    <name type="scientific">Cacopsylla melanoneura</name>
    <dbReference type="NCBI Taxonomy" id="428564"/>
    <lineage>
        <taxon>Eukaryota</taxon>
        <taxon>Metazoa</taxon>
        <taxon>Ecdysozoa</taxon>
        <taxon>Arthropoda</taxon>
        <taxon>Hexapoda</taxon>
        <taxon>Insecta</taxon>
        <taxon>Pterygota</taxon>
        <taxon>Neoptera</taxon>
        <taxon>Paraneoptera</taxon>
        <taxon>Hemiptera</taxon>
        <taxon>Sternorrhyncha</taxon>
        <taxon>Psylloidea</taxon>
        <taxon>Psyllidae</taxon>
        <taxon>Psyllinae</taxon>
        <taxon>Cacopsylla</taxon>
    </lineage>
</organism>
<protein>
    <submittedName>
        <fullName evidence="1">Uncharacterized protein</fullName>
    </submittedName>
</protein>
<sequence>MELIIKNRKWVQFLFCFFPPLQAKTFSYPTFIHLCLTQFIFCLFRFIFKNNRCQLFPFYMYTPDHIIINGVPLRTHHKKTSISSALFRLSAQDGKVPLLC</sequence>